<dbReference type="InterPro" id="IPR035906">
    <property type="entry name" value="MetI-like_sf"/>
</dbReference>
<dbReference type="Proteomes" id="UP000182089">
    <property type="component" value="Unassembled WGS sequence"/>
</dbReference>
<feature type="transmembrane region" description="Helical" evidence="8">
    <location>
        <begin position="102"/>
        <end position="123"/>
    </location>
</feature>
<feature type="transmembrane region" description="Helical" evidence="8">
    <location>
        <begin position="66"/>
        <end position="90"/>
    </location>
</feature>
<dbReference type="NCBIfam" id="TIGR00974">
    <property type="entry name" value="3a0107s02c"/>
    <property type="match status" value="1"/>
</dbReference>
<feature type="transmembrane region" description="Helical" evidence="8">
    <location>
        <begin position="129"/>
        <end position="148"/>
    </location>
</feature>
<evidence type="ECO:0000313" key="10">
    <source>
        <dbReference type="EMBL" id="SEM55648.1"/>
    </source>
</evidence>
<evidence type="ECO:0000256" key="5">
    <source>
        <dbReference type="ARBA" id="ARBA00022692"/>
    </source>
</evidence>
<comment type="subcellular location">
    <subcellularLocation>
        <location evidence="1 8">Cell membrane</location>
        <topology evidence="1 8">Multi-pass membrane protein</topology>
    </subcellularLocation>
</comment>
<organism evidence="10 11">
    <name type="scientific">Ligilactobacillus ruminis</name>
    <dbReference type="NCBI Taxonomy" id="1623"/>
    <lineage>
        <taxon>Bacteria</taxon>
        <taxon>Bacillati</taxon>
        <taxon>Bacillota</taxon>
        <taxon>Bacilli</taxon>
        <taxon>Lactobacillales</taxon>
        <taxon>Lactobacillaceae</taxon>
        <taxon>Ligilactobacillus</taxon>
    </lineage>
</organism>
<evidence type="ECO:0000256" key="4">
    <source>
        <dbReference type="ARBA" id="ARBA00022475"/>
    </source>
</evidence>
<accession>A0ABY1AAQ7</accession>
<feature type="transmembrane region" description="Helical" evidence="8">
    <location>
        <begin position="12"/>
        <end position="33"/>
    </location>
</feature>
<dbReference type="InterPro" id="IPR000515">
    <property type="entry name" value="MetI-like"/>
</dbReference>
<gene>
    <name evidence="10" type="ORF">SAMN05216431_10497</name>
</gene>
<evidence type="ECO:0000256" key="1">
    <source>
        <dbReference type="ARBA" id="ARBA00004651"/>
    </source>
</evidence>
<keyword evidence="4 8" id="KW-1003">Cell membrane</keyword>
<dbReference type="PANTHER" id="PTHR43470">
    <property type="entry name" value="PHOSPHATE TRANSPORT SYSTEM PERMEASE PROTEIN PSTA-RELATED"/>
    <property type="match status" value="1"/>
</dbReference>
<evidence type="ECO:0000256" key="6">
    <source>
        <dbReference type="ARBA" id="ARBA00022989"/>
    </source>
</evidence>
<proteinExistence type="inferred from homology"/>
<dbReference type="Gene3D" id="1.10.3720.10">
    <property type="entry name" value="MetI-like"/>
    <property type="match status" value="1"/>
</dbReference>
<feature type="transmembrane region" description="Helical" evidence="8">
    <location>
        <begin position="181"/>
        <end position="202"/>
    </location>
</feature>
<evidence type="ECO:0000259" key="9">
    <source>
        <dbReference type="PROSITE" id="PS50928"/>
    </source>
</evidence>
<comment type="caution">
    <text evidence="10">The sequence shown here is derived from an EMBL/GenBank/DDBJ whole genome shotgun (WGS) entry which is preliminary data.</text>
</comment>
<keyword evidence="7 8" id="KW-0472">Membrane</keyword>
<keyword evidence="5 8" id="KW-0812">Transmembrane</keyword>
<evidence type="ECO:0000256" key="2">
    <source>
        <dbReference type="ARBA" id="ARBA00007069"/>
    </source>
</evidence>
<keyword evidence="6 8" id="KW-1133">Transmembrane helix</keyword>
<dbReference type="InterPro" id="IPR005672">
    <property type="entry name" value="Phosphate_PstA"/>
</dbReference>
<sequence>MDAKKINQIVLTAIKVVTVLVVALLIVIIAYIIGRGLPHMSLHFLFTESEAFLAGGGISTQLFDSFYILVLTLIIAAPLSLFAAIYLAFYAPQNKLTAFLRMVIEVLSSLPSIVVGLFTYLIFVVNFNFGFSLLAGAISLTIFNLPILTRNFEESLDDIDEAQMQGGLALGLSKWKTITSIILPAALPGLITGIILGAGRIFGEAAALIFTAGQSTSQVDFTNWNPFSSDSFLNIMRPAETLAVHIWKLNSEGLVQDATEVSAASATVLVLIVIIFNLGARALGANLRNKMMGDR</sequence>
<reference evidence="10 11" key="1">
    <citation type="submission" date="2016-10" db="EMBL/GenBank/DDBJ databases">
        <authorList>
            <person name="Varghese N."/>
            <person name="Submissions S."/>
        </authorList>
    </citation>
    <scope>NUCLEOTIDE SEQUENCE [LARGE SCALE GENOMIC DNA]</scope>
    <source>
        <strain evidence="10 11">WC1T17</strain>
    </source>
</reference>
<dbReference type="SUPFAM" id="SSF161098">
    <property type="entry name" value="MetI-like"/>
    <property type="match status" value="1"/>
</dbReference>
<evidence type="ECO:0000313" key="11">
    <source>
        <dbReference type="Proteomes" id="UP000182089"/>
    </source>
</evidence>
<evidence type="ECO:0000256" key="3">
    <source>
        <dbReference type="ARBA" id="ARBA00022448"/>
    </source>
</evidence>
<protein>
    <recommendedName>
        <fullName evidence="8">Phosphate transport system permease protein PstA</fullName>
    </recommendedName>
</protein>
<dbReference type="Pfam" id="PF00528">
    <property type="entry name" value="BPD_transp_1"/>
    <property type="match status" value="1"/>
</dbReference>
<comment type="similarity">
    <text evidence="2 8">Belongs to the binding-protein-dependent transport system permease family. CysTW subfamily.</text>
</comment>
<dbReference type="CDD" id="cd06261">
    <property type="entry name" value="TM_PBP2"/>
    <property type="match status" value="1"/>
</dbReference>
<dbReference type="EMBL" id="FOCC01000004">
    <property type="protein sequence ID" value="SEM55648.1"/>
    <property type="molecule type" value="Genomic_DNA"/>
</dbReference>
<evidence type="ECO:0000256" key="7">
    <source>
        <dbReference type="ARBA" id="ARBA00023136"/>
    </source>
</evidence>
<name>A0ABY1AAQ7_9LACO</name>
<feature type="transmembrane region" description="Helical" evidence="8">
    <location>
        <begin position="261"/>
        <end position="283"/>
    </location>
</feature>
<feature type="domain" description="ABC transmembrane type-1" evidence="9">
    <location>
        <begin position="62"/>
        <end position="280"/>
    </location>
</feature>
<dbReference type="PANTHER" id="PTHR43470:SF4">
    <property type="entry name" value="ABC TRANSPORTER PERMEASE PROTEIN YQGI-RELATED"/>
    <property type="match status" value="1"/>
</dbReference>
<evidence type="ECO:0000256" key="8">
    <source>
        <dbReference type="RuleBase" id="RU363043"/>
    </source>
</evidence>
<keyword evidence="3" id="KW-0813">Transport</keyword>
<dbReference type="PROSITE" id="PS50928">
    <property type="entry name" value="ABC_TM1"/>
    <property type="match status" value="1"/>
</dbReference>